<evidence type="ECO:0000256" key="1">
    <source>
        <dbReference type="SAM" id="Phobius"/>
    </source>
</evidence>
<feature type="transmembrane region" description="Helical" evidence="1">
    <location>
        <begin position="114"/>
        <end position="137"/>
    </location>
</feature>
<accession>A0A1G6DYT8</accession>
<feature type="transmembrane region" description="Helical" evidence="1">
    <location>
        <begin position="42"/>
        <end position="62"/>
    </location>
</feature>
<organism evidence="2 3">
    <name type="scientific">Pseudidiomarina indica</name>
    <dbReference type="NCBI Taxonomy" id="1159017"/>
    <lineage>
        <taxon>Bacteria</taxon>
        <taxon>Pseudomonadati</taxon>
        <taxon>Pseudomonadota</taxon>
        <taxon>Gammaproteobacteria</taxon>
        <taxon>Alteromonadales</taxon>
        <taxon>Idiomarinaceae</taxon>
        <taxon>Pseudidiomarina</taxon>
    </lineage>
</organism>
<feature type="transmembrane region" description="Helical" evidence="1">
    <location>
        <begin position="12"/>
        <end position="30"/>
    </location>
</feature>
<dbReference type="Proteomes" id="UP000199626">
    <property type="component" value="Unassembled WGS sequence"/>
</dbReference>
<keyword evidence="1" id="KW-1133">Transmembrane helix</keyword>
<proteinExistence type="predicted"/>
<dbReference type="EMBL" id="FMXN01000014">
    <property type="protein sequence ID" value="SDB50323.1"/>
    <property type="molecule type" value="Genomic_DNA"/>
</dbReference>
<protein>
    <submittedName>
        <fullName evidence="2">Uncharacterized protein</fullName>
    </submittedName>
</protein>
<keyword evidence="1" id="KW-0812">Transmembrane</keyword>
<reference evidence="3" key="1">
    <citation type="submission" date="2016-10" db="EMBL/GenBank/DDBJ databases">
        <authorList>
            <person name="Varghese N."/>
            <person name="Submissions S."/>
        </authorList>
    </citation>
    <scope>NUCLEOTIDE SEQUENCE [LARGE SCALE GENOMIC DNA]</scope>
    <source>
        <strain evidence="3">CGMCC 1.10824</strain>
    </source>
</reference>
<feature type="transmembrane region" description="Helical" evidence="1">
    <location>
        <begin position="74"/>
        <end position="94"/>
    </location>
</feature>
<name>A0A1G6DYT8_9GAMM</name>
<gene>
    <name evidence="2" type="ORF">SAMN02927930_01969</name>
</gene>
<dbReference type="AlphaFoldDB" id="A0A1G6DYT8"/>
<keyword evidence="3" id="KW-1185">Reference proteome</keyword>
<keyword evidence="1" id="KW-0472">Membrane</keyword>
<evidence type="ECO:0000313" key="3">
    <source>
        <dbReference type="Proteomes" id="UP000199626"/>
    </source>
</evidence>
<sequence length="144" mass="15486">MGIVVKINRTKLAYILAPIFPALYMLAIPYLSGSSYTGRHDILLVLLFSLSVSYLSCLLLGFPLVKFLRKRNSLSLVNVVVGGVLLGMLVYYVFGYGFTALLDSSMESGSLIQVLAWGAALGALVALPFSLIAGFPLTHPKKTG</sequence>
<dbReference type="STRING" id="1159017.SAMN02927930_01969"/>
<evidence type="ECO:0000313" key="2">
    <source>
        <dbReference type="EMBL" id="SDB50323.1"/>
    </source>
</evidence>